<dbReference type="PATRIC" id="fig|1140003.3.peg.931"/>
<sequence>MKLILIRHGESAFNALNKENPHTRVFSGQADILLTTKGTAQAKKLQEHSEINNSTLIYASDLTRAYETARLATQRIDIIRDKRLNERSLGLFNGRSESELHEYREFIATQEFKHSFQTAAPNGENYQDVSQRVTSFLNELPLTSTQTVSIFSHFVATRLMLRTLLALSDEETLTLKISNCEPIILEGTALGTFQLLTKLEKL</sequence>
<evidence type="ECO:0000313" key="7">
    <source>
        <dbReference type="EMBL" id="EOT83978.1"/>
    </source>
</evidence>
<dbReference type="SUPFAM" id="SSF53254">
    <property type="entry name" value="Phosphoglycerate mutase-like"/>
    <property type="match status" value="1"/>
</dbReference>
<evidence type="ECO:0000256" key="1">
    <source>
        <dbReference type="ARBA" id="ARBA00006717"/>
    </source>
</evidence>
<dbReference type="Pfam" id="PF00300">
    <property type="entry name" value="His_Phos_1"/>
    <property type="match status" value="1"/>
</dbReference>
<keyword evidence="4" id="KW-0413">Isomerase</keyword>
<keyword evidence="3" id="KW-0324">Glycolysis</keyword>
<dbReference type="OrthoDB" id="9783269at2"/>
<evidence type="ECO:0000256" key="6">
    <source>
        <dbReference type="PIRSR" id="PIRSR613078-2"/>
    </source>
</evidence>
<dbReference type="InterPro" id="IPR005952">
    <property type="entry name" value="Phosphogly_mut1"/>
</dbReference>
<name>S0L7V9_9ENTE</name>
<proteinExistence type="inferred from homology"/>
<dbReference type="InterPro" id="IPR013078">
    <property type="entry name" value="His_Pase_superF_clade-1"/>
</dbReference>
<dbReference type="CDD" id="cd07067">
    <property type="entry name" value="HP_PGM_like"/>
    <property type="match status" value="1"/>
</dbReference>
<dbReference type="EC" id="5.4.2.11" evidence="2"/>
<accession>S0L7V9</accession>
<feature type="active site" description="Proton donor/acceptor" evidence="5">
    <location>
        <position position="86"/>
    </location>
</feature>
<dbReference type="SMART" id="SM00855">
    <property type="entry name" value="PGAM"/>
    <property type="match status" value="1"/>
</dbReference>
<dbReference type="GO" id="GO:0006096">
    <property type="term" value="P:glycolytic process"/>
    <property type="evidence" value="ECO:0007669"/>
    <property type="project" value="UniProtKB-KW"/>
</dbReference>
<evidence type="ECO:0000256" key="4">
    <source>
        <dbReference type="ARBA" id="ARBA00023235"/>
    </source>
</evidence>
<feature type="binding site" evidence="6">
    <location>
        <begin position="7"/>
        <end position="14"/>
    </location>
    <ligand>
        <name>substrate</name>
    </ligand>
</feature>
<evidence type="ECO:0000313" key="8">
    <source>
        <dbReference type="Proteomes" id="UP000015961"/>
    </source>
</evidence>
<reference evidence="7 8" key="1">
    <citation type="submission" date="2013-03" db="EMBL/GenBank/DDBJ databases">
        <title>The Genome Sequence of Enterococcus sulfureus ATCC_49903 (PacBio/Illumina hybrid assembly).</title>
        <authorList>
            <consortium name="The Broad Institute Genomics Platform"/>
            <consortium name="The Broad Institute Genome Sequencing Center for Infectious Disease"/>
            <person name="Earl A."/>
            <person name="Russ C."/>
            <person name="Gilmore M."/>
            <person name="Surin D."/>
            <person name="Walker B."/>
            <person name="Young S."/>
            <person name="Zeng Q."/>
            <person name="Gargeya S."/>
            <person name="Fitzgerald M."/>
            <person name="Haas B."/>
            <person name="Abouelleil A."/>
            <person name="Allen A.W."/>
            <person name="Alvarado L."/>
            <person name="Arachchi H.M."/>
            <person name="Berlin A.M."/>
            <person name="Chapman S.B."/>
            <person name="Gainer-Dewar J."/>
            <person name="Goldberg J."/>
            <person name="Griggs A."/>
            <person name="Gujja S."/>
            <person name="Hansen M."/>
            <person name="Howarth C."/>
            <person name="Imamovic A."/>
            <person name="Ireland A."/>
            <person name="Larimer J."/>
            <person name="McCowan C."/>
            <person name="Murphy C."/>
            <person name="Pearson M."/>
            <person name="Poon T.W."/>
            <person name="Priest M."/>
            <person name="Roberts A."/>
            <person name="Saif S."/>
            <person name="Shea T."/>
            <person name="Sisk P."/>
            <person name="Sykes S."/>
            <person name="Wortman J."/>
            <person name="Nusbaum C."/>
            <person name="Birren B."/>
        </authorList>
    </citation>
    <scope>NUCLEOTIDE SEQUENCE [LARGE SCALE GENOMIC DNA]</scope>
    <source>
        <strain evidence="7 8">ATCC 49903</strain>
    </source>
</reference>
<dbReference type="STRING" id="1140003.OMY_00975"/>
<dbReference type="PANTHER" id="PTHR11931">
    <property type="entry name" value="PHOSPHOGLYCERATE MUTASE"/>
    <property type="match status" value="1"/>
</dbReference>
<feature type="binding site" evidence="6">
    <location>
        <position position="64"/>
    </location>
    <ligand>
        <name>substrate</name>
    </ligand>
</feature>
<dbReference type="EMBL" id="ASWO01000005">
    <property type="protein sequence ID" value="EOT83978.1"/>
    <property type="molecule type" value="Genomic_DNA"/>
</dbReference>
<dbReference type="InterPro" id="IPR029033">
    <property type="entry name" value="His_PPase_superfam"/>
</dbReference>
<keyword evidence="8" id="KW-1185">Reference proteome</keyword>
<comment type="similarity">
    <text evidence="1">Belongs to the phosphoglycerate mutase family. BPG-dependent PGAM subfamily.</text>
</comment>
<dbReference type="Gene3D" id="3.40.50.1240">
    <property type="entry name" value="Phosphoglycerate mutase-like"/>
    <property type="match status" value="1"/>
</dbReference>
<dbReference type="InterPro" id="IPR001345">
    <property type="entry name" value="PG/BPGM_mutase_AS"/>
</dbReference>
<evidence type="ECO:0000256" key="5">
    <source>
        <dbReference type="PIRSR" id="PIRSR613078-1"/>
    </source>
</evidence>
<dbReference type="PROSITE" id="PS00175">
    <property type="entry name" value="PG_MUTASE"/>
    <property type="match status" value="1"/>
</dbReference>
<comment type="caution">
    <text evidence="7">The sequence shown here is derived from an EMBL/GenBank/DDBJ whole genome shotgun (WGS) entry which is preliminary data.</text>
</comment>
<gene>
    <name evidence="7" type="ORF">I573_01703</name>
</gene>
<dbReference type="GO" id="GO:0004619">
    <property type="term" value="F:phosphoglycerate mutase activity"/>
    <property type="evidence" value="ECO:0007669"/>
    <property type="project" value="UniProtKB-EC"/>
</dbReference>
<dbReference type="eggNOG" id="COG0406">
    <property type="taxonomic scope" value="Bacteria"/>
</dbReference>
<organism evidence="7 8">
    <name type="scientific">Enterococcus sulfureus ATCC 49903</name>
    <dbReference type="NCBI Taxonomy" id="1140003"/>
    <lineage>
        <taxon>Bacteria</taxon>
        <taxon>Bacillati</taxon>
        <taxon>Bacillota</taxon>
        <taxon>Bacilli</taxon>
        <taxon>Lactobacillales</taxon>
        <taxon>Enterococcaceae</taxon>
        <taxon>Enterococcus</taxon>
    </lineage>
</organism>
<protein>
    <recommendedName>
        <fullName evidence="2">phosphoglycerate mutase (2,3-diphosphoglycerate-dependent)</fullName>
        <ecNumber evidence="2">5.4.2.11</ecNumber>
    </recommendedName>
</protein>
<feature type="active site" description="Tele-phosphohistidine intermediate" evidence="5">
    <location>
        <position position="8"/>
    </location>
</feature>
<dbReference type="PIRSF" id="PIRSF000709">
    <property type="entry name" value="6PFK_2-Ptase"/>
    <property type="match status" value="1"/>
</dbReference>
<evidence type="ECO:0000256" key="2">
    <source>
        <dbReference type="ARBA" id="ARBA00012028"/>
    </source>
</evidence>
<dbReference type="AlphaFoldDB" id="S0L7V9"/>
<dbReference type="RefSeq" id="WP_016185427.1">
    <property type="nucleotide sequence ID" value="NZ_ASWO01000005.1"/>
</dbReference>
<dbReference type="Proteomes" id="UP000015961">
    <property type="component" value="Unassembled WGS sequence"/>
</dbReference>
<evidence type="ECO:0000256" key="3">
    <source>
        <dbReference type="ARBA" id="ARBA00023152"/>
    </source>
</evidence>